<gene>
    <name evidence="2" type="ORF">FWILDA_LOCUS17832</name>
</gene>
<feature type="compositionally biased region" description="Polar residues" evidence="1">
    <location>
        <begin position="48"/>
        <end position="57"/>
    </location>
</feature>
<comment type="caution">
    <text evidence="2">The sequence shown here is derived from an EMBL/GenBank/DDBJ whole genome shotgun (WGS) entry which is preliminary data.</text>
</comment>
<accession>A0A9W4T9F0</accession>
<proteinExistence type="predicted"/>
<sequence length="57" mass="6285">CTNTIDQVKAKIEDKEGMQTSKKKTLKDVPVAISPKLSTTKEDVNPATKRSNLPTEK</sequence>
<evidence type="ECO:0000313" key="3">
    <source>
        <dbReference type="Proteomes" id="UP001153678"/>
    </source>
</evidence>
<dbReference type="AlphaFoldDB" id="A0A9W4T9F0"/>
<feature type="region of interest" description="Disordered" evidence="1">
    <location>
        <begin position="34"/>
        <end position="57"/>
    </location>
</feature>
<dbReference type="Proteomes" id="UP001153678">
    <property type="component" value="Unassembled WGS sequence"/>
</dbReference>
<feature type="non-terminal residue" evidence="2">
    <location>
        <position position="1"/>
    </location>
</feature>
<dbReference type="EMBL" id="CAMKVN010015301">
    <property type="protein sequence ID" value="CAI2196948.1"/>
    <property type="molecule type" value="Genomic_DNA"/>
</dbReference>
<name>A0A9W4T9F0_9GLOM</name>
<protein>
    <submittedName>
        <fullName evidence="2">1006_t:CDS:1</fullName>
    </submittedName>
</protein>
<keyword evidence="3" id="KW-1185">Reference proteome</keyword>
<evidence type="ECO:0000313" key="2">
    <source>
        <dbReference type="EMBL" id="CAI2196948.1"/>
    </source>
</evidence>
<organism evidence="2 3">
    <name type="scientific">Funneliformis geosporum</name>
    <dbReference type="NCBI Taxonomy" id="1117311"/>
    <lineage>
        <taxon>Eukaryota</taxon>
        <taxon>Fungi</taxon>
        <taxon>Fungi incertae sedis</taxon>
        <taxon>Mucoromycota</taxon>
        <taxon>Glomeromycotina</taxon>
        <taxon>Glomeromycetes</taxon>
        <taxon>Glomerales</taxon>
        <taxon>Glomeraceae</taxon>
        <taxon>Funneliformis</taxon>
    </lineage>
</organism>
<evidence type="ECO:0000256" key="1">
    <source>
        <dbReference type="SAM" id="MobiDB-lite"/>
    </source>
</evidence>
<reference evidence="2" key="1">
    <citation type="submission" date="2022-08" db="EMBL/GenBank/DDBJ databases">
        <authorList>
            <person name="Kallberg Y."/>
            <person name="Tangrot J."/>
            <person name="Rosling A."/>
        </authorList>
    </citation>
    <scope>NUCLEOTIDE SEQUENCE</scope>
    <source>
        <strain evidence="2">Wild A</strain>
    </source>
</reference>